<dbReference type="RefSeq" id="WP_108128460.1">
    <property type="nucleotide sequence ID" value="NZ_QBKP01000004.1"/>
</dbReference>
<accession>A0A2T6B4S9</accession>
<gene>
    <name evidence="3" type="ORF">C8N34_104189</name>
</gene>
<dbReference type="Gene3D" id="3.30.565.10">
    <property type="entry name" value="Histidine kinase-like ATPase, C-terminal domain"/>
    <property type="match status" value="1"/>
</dbReference>
<dbReference type="InterPro" id="IPR036890">
    <property type="entry name" value="HATPase_C_sf"/>
</dbReference>
<sequence>MSDPAPICLRITATPVEVRAALTGLMARPDLTGDSDFRQRLEIALAEILNNIAEHAYPAAPGRIGLCLSPGATGMICQVIDYGLPMPGLAAPAGHPPPMTEANLPEGGFGWFLIRSLCAGLTYRHRNGQNDLTLIVPWHQ</sequence>
<name>A0A2T6B4S9_9RHOB</name>
<feature type="domain" description="Histidine kinase/HSP90-like ATPase" evidence="2">
    <location>
        <begin position="17"/>
        <end position="135"/>
    </location>
</feature>
<evidence type="ECO:0000313" key="3">
    <source>
        <dbReference type="EMBL" id="PTX51070.1"/>
    </source>
</evidence>
<keyword evidence="1" id="KW-0723">Serine/threonine-protein kinase</keyword>
<keyword evidence="3" id="KW-0808">Transferase</keyword>
<dbReference type="InterPro" id="IPR050267">
    <property type="entry name" value="Anti-sigma-factor_SerPK"/>
</dbReference>
<organism evidence="3 4">
    <name type="scientific">Gemmobacter caeni</name>
    <dbReference type="NCBI Taxonomy" id="589035"/>
    <lineage>
        <taxon>Bacteria</taxon>
        <taxon>Pseudomonadati</taxon>
        <taxon>Pseudomonadota</taxon>
        <taxon>Alphaproteobacteria</taxon>
        <taxon>Rhodobacterales</taxon>
        <taxon>Paracoccaceae</taxon>
        <taxon>Gemmobacter</taxon>
    </lineage>
</organism>
<dbReference type="Pfam" id="PF13581">
    <property type="entry name" value="HATPase_c_2"/>
    <property type="match status" value="1"/>
</dbReference>
<reference evidence="3 4" key="1">
    <citation type="submission" date="2018-04" db="EMBL/GenBank/DDBJ databases">
        <title>Genomic Encyclopedia of Archaeal and Bacterial Type Strains, Phase II (KMG-II): from individual species to whole genera.</title>
        <authorList>
            <person name="Goeker M."/>
        </authorList>
    </citation>
    <scope>NUCLEOTIDE SEQUENCE [LARGE SCALE GENOMIC DNA]</scope>
    <source>
        <strain evidence="3 4">DSM 21823</strain>
    </source>
</reference>
<dbReference type="PANTHER" id="PTHR35526">
    <property type="entry name" value="ANTI-SIGMA-F FACTOR RSBW-RELATED"/>
    <property type="match status" value="1"/>
</dbReference>
<evidence type="ECO:0000313" key="4">
    <source>
        <dbReference type="Proteomes" id="UP000244224"/>
    </source>
</evidence>
<keyword evidence="3" id="KW-0418">Kinase</keyword>
<dbReference type="EMBL" id="QBKP01000004">
    <property type="protein sequence ID" value="PTX51070.1"/>
    <property type="molecule type" value="Genomic_DNA"/>
</dbReference>
<dbReference type="InterPro" id="IPR003594">
    <property type="entry name" value="HATPase_dom"/>
</dbReference>
<dbReference type="OrthoDB" id="9792240at2"/>
<proteinExistence type="predicted"/>
<dbReference type="Proteomes" id="UP000244224">
    <property type="component" value="Unassembled WGS sequence"/>
</dbReference>
<evidence type="ECO:0000256" key="1">
    <source>
        <dbReference type="ARBA" id="ARBA00022527"/>
    </source>
</evidence>
<keyword evidence="4" id="KW-1185">Reference proteome</keyword>
<dbReference type="AlphaFoldDB" id="A0A2T6B4S9"/>
<dbReference type="PANTHER" id="PTHR35526:SF3">
    <property type="entry name" value="ANTI-SIGMA-F FACTOR RSBW"/>
    <property type="match status" value="1"/>
</dbReference>
<comment type="caution">
    <text evidence="3">The sequence shown here is derived from an EMBL/GenBank/DDBJ whole genome shotgun (WGS) entry which is preliminary data.</text>
</comment>
<dbReference type="SUPFAM" id="SSF55874">
    <property type="entry name" value="ATPase domain of HSP90 chaperone/DNA topoisomerase II/histidine kinase"/>
    <property type="match status" value="1"/>
</dbReference>
<protein>
    <submittedName>
        <fullName evidence="3">Serine/threonine-protein kinase RsbW</fullName>
    </submittedName>
</protein>
<evidence type="ECO:0000259" key="2">
    <source>
        <dbReference type="Pfam" id="PF13581"/>
    </source>
</evidence>
<dbReference type="CDD" id="cd16936">
    <property type="entry name" value="HATPase_RsbW-like"/>
    <property type="match status" value="1"/>
</dbReference>
<dbReference type="GO" id="GO:0004674">
    <property type="term" value="F:protein serine/threonine kinase activity"/>
    <property type="evidence" value="ECO:0007669"/>
    <property type="project" value="UniProtKB-KW"/>
</dbReference>